<dbReference type="InterPro" id="IPR037357">
    <property type="entry name" value="COMMD5"/>
</dbReference>
<gene>
    <name evidence="4" type="ORF">D910_03564</name>
</gene>
<evidence type="ECO:0000256" key="2">
    <source>
        <dbReference type="ARBA" id="ARBA00093452"/>
    </source>
</evidence>
<dbReference type="GO" id="GO:0005634">
    <property type="term" value="C:nucleus"/>
    <property type="evidence" value="ECO:0007669"/>
    <property type="project" value="TreeGrafter"/>
</dbReference>
<sequence>MNLKDLPESTVKLVSSFPKEHAGKILKLALASLQPQRQNLIKPIEKLAIERNIPMENLYEILSVYIGIIRLFVHSTDKDFVATLADLGFPNDFMASLPFVDNRKELEDTFFVPNYDNFRNVSSMKWRIDISLLNSALTTKTPPSVILSITLKNGKSYTIELNPKAFHLLRFNVARLLREMKCLQLN</sequence>
<evidence type="ECO:0000313" key="4">
    <source>
        <dbReference type="EMBL" id="ERL86151.1"/>
    </source>
</evidence>
<dbReference type="PANTHER" id="PTHR15666">
    <property type="entry name" value="COMM DOMAIN CONTAINING PROTEIN 5"/>
    <property type="match status" value="1"/>
</dbReference>
<comment type="similarity">
    <text evidence="2">Belongs to the COMM domain-containing protein 5 family.</text>
</comment>
<accession>U4U698</accession>
<evidence type="ECO:0000256" key="1">
    <source>
        <dbReference type="ARBA" id="ARBA00016556"/>
    </source>
</evidence>
<reference evidence="4 5" key="1">
    <citation type="journal article" date="2013" name="Genome Biol.">
        <title>Draft genome of the mountain pine beetle, Dendroctonus ponderosae Hopkins, a major forest pest.</title>
        <authorList>
            <person name="Keeling C.I."/>
            <person name="Yuen M.M."/>
            <person name="Liao N.Y."/>
            <person name="Docking T.R."/>
            <person name="Chan S.K."/>
            <person name="Taylor G.A."/>
            <person name="Palmquist D.L."/>
            <person name="Jackman S.D."/>
            <person name="Nguyen A."/>
            <person name="Li M."/>
            <person name="Henderson H."/>
            <person name="Janes J.K."/>
            <person name="Zhao Y."/>
            <person name="Pandoh P."/>
            <person name="Moore R."/>
            <person name="Sperling F.A."/>
            <person name="Huber D.P."/>
            <person name="Birol I."/>
            <person name="Jones S.J."/>
            <person name="Bohlmann J."/>
        </authorList>
    </citation>
    <scope>NUCLEOTIDE SEQUENCE</scope>
</reference>
<dbReference type="PANTHER" id="PTHR15666:SF1">
    <property type="entry name" value="COMM DOMAIN-CONTAINING PROTEIN 5"/>
    <property type="match status" value="1"/>
</dbReference>
<name>U4U698_DENPD</name>
<proteinExistence type="inferred from homology"/>
<dbReference type="AlphaFoldDB" id="U4U698"/>
<organism evidence="4 5">
    <name type="scientific">Dendroctonus ponderosae</name>
    <name type="common">Mountain pine beetle</name>
    <dbReference type="NCBI Taxonomy" id="77166"/>
    <lineage>
        <taxon>Eukaryota</taxon>
        <taxon>Metazoa</taxon>
        <taxon>Ecdysozoa</taxon>
        <taxon>Arthropoda</taxon>
        <taxon>Hexapoda</taxon>
        <taxon>Insecta</taxon>
        <taxon>Pterygota</taxon>
        <taxon>Neoptera</taxon>
        <taxon>Endopterygota</taxon>
        <taxon>Coleoptera</taxon>
        <taxon>Polyphaga</taxon>
        <taxon>Cucujiformia</taxon>
        <taxon>Curculionidae</taxon>
        <taxon>Scolytinae</taxon>
        <taxon>Dendroctonus</taxon>
    </lineage>
</organism>
<dbReference type="OrthoDB" id="203754at2759"/>
<dbReference type="InterPro" id="IPR017920">
    <property type="entry name" value="COMM"/>
</dbReference>
<dbReference type="Proteomes" id="UP000030742">
    <property type="component" value="Unassembled WGS sequence"/>
</dbReference>
<feature type="domain" description="COMM" evidence="3">
    <location>
        <begin position="120"/>
        <end position="184"/>
    </location>
</feature>
<dbReference type="Pfam" id="PF07258">
    <property type="entry name" value="COMM_domain"/>
    <property type="match status" value="1"/>
</dbReference>
<dbReference type="EMBL" id="KB631792">
    <property type="protein sequence ID" value="ERL86151.1"/>
    <property type="molecule type" value="Genomic_DNA"/>
</dbReference>
<protein>
    <recommendedName>
        <fullName evidence="1">COMM domain-containing protein 5</fullName>
    </recommendedName>
</protein>
<evidence type="ECO:0000313" key="5">
    <source>
        <dbReference type="Proteomes" id="UP000030742"/>
    </source>
</evidence>
<dbReference type="PROSITE" id="PS51269">
    <property type="entry name" value="COMM"/>
    <property type="match status" value="1"/>
</dbReference>
<dbReference type="STRING" id="77166.U4U698"/>
<evidence type="ECO:0000259" key="3">
    <source>
        <dbReference type="PROSITE" id="PS51269"/>
    </source>
</evidence>